<feature type="transmembrane region" description="Helical" evidence="2">
    <location>
        <begin position="32"/>
        <end position="50"/>
    </location>
</feature>
<reference evidence="3 4" key="1">
    <citation type="submission" date="2018-12" db="EMBL/GenBank/DDBJ databases">
        <title>Draft genome sequence of Xylaria grammica IHI A82.</title>
        <authorList>
            <person name="Buettner E."/>
            <person name="Kellner H."/>
        </authorList>
    </citation>
    <scope>NUCLEOTIDE SEQUENCE [LARGE SCALE GENOMIC DNA]</scope>
    <source>
        <strain evidence="3 4">IHI A82</strain>
    </source>
</reference>
<organism evidence="3 4">
    <name type="scientific">Xylaria grammica</name>
    <dbReference type="NCBI Taxonomy" id="363999"/>
    <lineage>
        <taxon>Eukaryota</taxon>
        <taxon>Fungi</taxon>
        <taxon>Dikarya</taxon>
        <taxon>Ascomycota</taxon>
        <taxon>Pezizomycotina</taxon>
        <taxon>Sordariomycetes</taxon>
        <taxon>Xylariomycetidae</taxon>
        <taxon>Xylariales</taxon>
        <taxon>Xylariaceae</taxon>
        <taxon>Xylaria</taxon>
    </lineage>
</organism>
<evidence type="ECO:0000313" key="3">
    <source>
        <dbReference type="EMBL" id="RWA09796.1"/>
    </source>
</evidence>
<comment type="caution">
    <text evidence="3">The sequence shown here is derived from an EMBL/GenBank/DDBJ whole genome shotgun (WGS) entry which is preliminary data.</text>
</comment>
<evidence type="ECO:0000256" key="2">
    <source>
        <dbReference type="SAM" id="Phobius"/>
    </source>
</evidence>
<accession>A0A439D5W5</accession>
<gene>
    <name evidence="3" type="ORF">EKO27_g5286</name>
</gene>
<dbReference type="AlphaFoldDB" id="A0A439D5W5"/>
<evidence type="ECO:0000313" key="4">
    <source>
        <dbReference type="Proteomes" id="UP000286045"/>
    </source>
</evidence>
<keyword evidence="2" id="KW-1133">Transmembrane helix</keyword>
<sequence>MIVNFRRSLEERRYLKDRFHVDARKTNRLKQVTALSSIPLLFGCVFIYFSRLAPKYNILRRGSYDSAAARKLQVTKDKRRDMSGNTQKGSTSDVPNGWTDKYEGMGSDAIWGDDGVGTLMAADLGLPKPTPKLALLEDGGGLYIFDASSQLYMWNALEGDTYKVVSPTSFNDVKKLIKEAKMKDMKLQRCHPPAPPA</sequence>
<dbReference type="EMBL" id="RYZI01000139">
    <property type="protein sequence ID" value="RWA09796.1"/>
    <property type="molecule type" value="Genomic_DNA"/>
</dbReference>
<keyword evidence="2" id="KW-0472">Membrane</keyword>
<feature type="compositionally biased region" description="Polar residues" evidence="1">
    <location>
        <begin position="83"/>
        <end position="94"/>
    </location>
</feature>
<proteinExistence type="predicted"/>
<evidence type="ECO:0000256" key="1">
    <source>
        <dbReference type="SAM" id="MobiDB-lite"/>
    </source>
</evidence>
<name>A0A439D5W5_9PEZI</name>
<protein>
    <submittedName>
        <fullName evidence="3">Uncharacterized protein</fullName>
    </submittedName>
</protein>
<keyword evidence="2" id="KW-0812">Transmembrane</keyword>
<dbReference type="Proteomes" id="UP000286045">
    <property type="component" value="Unassembled WGS sequence"/>
</dbReference>
<feature type="region of interest" description="Disordered" evidence="1">
    <location>
        <begin position="75"/>
        <end position="98"/>
    </location>
</feature>
<keyword evidence="4" id="KW-1185">Reference proteome</keyword>